<sequence>MQFKVSSVFAALLATQQAAAAAVTPGQIITSLEAVDALAKDTTGDFDKLSPTNFFTNGPRGVRGLRDTFIRVQDITDALQLDPPKQEFSEADQQSICKALNEDAKIQETLLTSISNAHGTLEYTPFTQPTAAILRSLEGADDNLHFSLVDLVPTCGETVKTSYSKLNLKFDEVLSKYA</sequence>
<dbReference type="Proteomes" id="UP001163324">
    <property type="component" value="Chromosome 9"/>
</dbReference>
<evidence type="ECO:0000313" key="1">
    <source>
        <dbReference type="EMBL" id="KAI9896706.1"/>
    </source>
</evidence>
<keyword evidence="2" id="KW-1185">Reference proteome</keyword>
<dbReference type="EMBL" id="CM047948">
    <property type="protein sequence ID" value="KAI9896706.1"/>
    <property type="molecule type" value="Genomic_DNA"/>
</dbReference>
<protein>
    <submittedName>
        <fullName evidence="1">Uncharacterized protein</fullName>
    </submittedName>
</protein>
<gene>
    <name evidence="1" type="ORF">N3K66_008878</name>
</gene>
<evidence type="ECO:0000313" key="2">
    <source>
        <dbReference type="Proteomes" id="UP001163324"/>
    </source>
</evidence>
<reference evidence="1" key="1">
    <citation type="submission" date="2022-10" db="EMBL/GenBank/DDBJ databases">
        <title>Complete Genome of Trichothecium roseum strain YXFP-22015, a Plant Pathogen Isolated from Citrus.</title>
        <authorList>
            <person name="Wang Y."/>
            <person name="Zhu L."/>
        </authorList>
    </citation>
    <scope>NUCLEOTIDE SEQUENCE</scope>
    <source>
        <strain evidence="1">YXFP-22015</strain>
    </source>
</reference>
<accession>A0ACC0URK2</accession>
<name>A0ACC0URK2_9HYPO</name>
<proteinExistence type="predicted"/>
<organism evidence="1 2">
    <name type="scientific">Trichothecium roseum</name>
    <dbReference type="NCBI Taxonomy" id="47278"/>
    <lineage>
        <taxon>Eukaryota</taxon>
        <taxon>Fungi</taxon>
        <taxon>Dikarya</taxon>
        <taxon>Ascomycota</taxon>
        <taxon>Pezizomycotina</taxon>
        <taxon>Sordariomycetes</taxon>
        <taxon>Hypocreomycetidae</taxon>
        <taxon>Hypocreales</taxon>
        <taxon>Hypocreales incertae sedis</taxon>
        <taxon>Trichothecium</taxon>
    </lineage>
</organism>
<comment type="caution">
    <text evidence="1">The sequence shown here is derived from an EMBL/GenBank/DDBJ whole genome shotgun (WGS) entry which is preliminary data.</text>
</comment>